<evidence type="ECO:0000313" key="4">
    <source>
        <dbReference type="Proteomes" id="UP000503088"/>
    </source>
</evidence>
<dbReference type="AlphaFoldDB" id="A0A7D4BXT9"/>
<dbReference type="PANTHER" id="PTHR43174:SF1">
    <property type="entry name" value="UDP-N-ACETYLGLUCOSAMINE 2-EPIMERASE"/>
    <property type="match status" value="1"/>
</dbReference>
<keyword evidence="1 3" id="KW-0413">Isomerase</keyword>
<reference evidence="3 4" key="1">
    <citation type="submission" date="2020-01" db="EMBL/GenBank/DDBJ databases">
        <authorList>
            <person name="Gulvik C.A."/>
            <person name="Batra D.G."/>
        </authorList>
    </citation>
    <scope>NUCLEOTIDE SEQUENCE [LARGE SCALE GENOMIC DNA]</scope>
    <source>
        <strain evidence="3 4">W9323</strain>
    </source>
</reference>
<sequence length="354" mass="39731">MKVVTVIGARPQFIKAAPVSRVLRKRGQEILVHTGQHYDRDMSEVFFKELDIPDPDYHLEVRTKYPGARTGEMLAKVEEVLLQERPDGVLVYGDTDSTLAGAMAAAKLHIPIAHVEAGLRSYNRRMPEELNRVVTDHLSHLLCCPTKTAVCNLSAEGIREGVCLTGDVMVDAIRYNLTLAETQSSVLTRLQAEPGSYLLITVHRAENTTDPERLRQIAEAVNRLNRRAIWPIHPGTRKKMEHWGIQIENEYVQVIQPVGYLDMLKLEAGAERILTDSGGVQKEAYLLQKPCITMRDETEWTETVELNANRLVGAHTEKILEAVESFHVDFAGIPSVFGDGHASKRIVDQLWNTL</sequence>
<organism evidence="3 4">
    <name type="scientific">Kroppenstedtia pulmonis</name>
    <dbReference type="NCBI Taxonomy" id="1380685"/>
    <lineage>
        <taxon>Bacteria</taxon>
        <taxon>Bacillati</taxon>
        <taxon>Bacillota</taxon>
        <taxon>Bacilli</taxon>
        <taxon>Bacillales</taxon>
        <taxon>Thermoactinomycetaceae</taxon>
        <taxon>Kroppenstedtia</taxon>
    </lineage>
</organism>
<dbReference type="EC" id="5.1.3.14" evidence="3"/>
<comment type="similarity">
    <text evidence="1">Belongs to the UDP-N-acetylglucosamine 2-epimerase family.</text>
</comment>
<gene>
    <name evidence="3" type="primary">wecB</name>
    <name evidence="3" type="ORF">GXN76_15365</name>
</gene>
<evidence type="ECO:0000256" key="1">
    <source>
        <dbReference type="RuleBase" id="RU003513"/>
    </source>
</evidence>
<dbReference type="CDD" id="cd03786">
    <property type="entry name" value="GTB_UDP-GlcNAc_2-Epimerase"/>
    <property type="match status" value="1"/>
</dbReference>
<evidence type="ECO:0000313" key="3">
    <source>
        <dbReference type="EMBL" id="QKG85693.1"/>
    </source>
</evidence>
<dbReference type="Gene3D" id="3.40.50.2000">
    <property type="entry name" value="Glycogen Phosphorylase B"/>
    <property type="match status" value="2"/>
</dbReference>
<dbReference type="EMBL" id="CP048104">
    <property type="protein sequence ID" value="QKG85693.1"/>
    <property type="molecule type" value="Genomic_DNA"/>
</dbReference>
<proteinExistence type="inferred from homology"/>
<dbReference type="Pfam" id="PF02350">
    <property type="entry name" value="Epimerase_2"/>
    <property type="match status" value="1"/>
</dbReference>
<dbReference type="KEGG" id="kpul:GXN76_15365"/>
<dbReference type="NCBIfam" id="TIGR00236">
    <property type="entry name" value="wecB"/>
    <property type="match status" value="1"/>
</dbReference>
<feature type="domain" description="UDP-N-acetylglucosamine 2-epimerase" evidence="2">
    <location>
        <begin position="27"/>
        <end position="350"/>
    </location>
</feature>
<accession>A0A7D4BXT9</accession>
<dbReference type="PANTHER" id="PTHR43174">
    <property type="entry name" value="UDP-N-ACETYLGLUCOSAMINE 2-EPIMERASE"/>
    <property type="match status" value="1"/>
</dbReference>
<dbReference type="GO" id="GO:0008761">
    <property type="term" value="F:UDP-N-acetylglucosamine 2-epimerase activity"/>
    <property type="evidence" value="ECO:0007669"/>
    <property type="project" value="UniProtKB-EC"/>
</dbReference>
<protein>
    <submittedName>
        <fullName evidence="3">UDP-N-acetylglucosamine 2-epimerase (Non-hydrolyzing)</fullName>
        <ecNumber evidence="3">5.1.3.14</ecNumber>
    </submittedName>
</protein>
<dbReference type="SUPFAM" id="SSF53756">
    <property type="entry name" value="UDP-Glycosyltransferase/glycogen phosphorylase"/>
    <property type="match status" value="1"/>
</dbReference>
<dbReference type="InterPro" id="IPR003331">
    <property type="entry name" value="UDP_GlcNAc_Epimerase_2_dom"/>
</dbReference>
<dbReference type="Proteomes" id="UP000503088">
    <property type="component" value="Chromosome"/>
</dbReference>
<name>A0A7D4BXT9_9BACL</name>
<keyword evidence="4" id="KW-1185">Reference proteome</keyword>
<dbReference type="InterPro" id="IPR029767">
    <property type="entry name" value="WecB-like"/>
</dbReference>
<evidence type="ECO:0000259" key="2">
    <source>
        <dbReference type="Pfam" id="PF02350"/>
    </source>
</evidence>
<dbReference type="RefSeq" id="WP_173224575.1">
    <property type="nucleotide sequence ID" value="NZ_CP048104.1"/>
</dbReference>